<dbReference type="PANTHER" id="PTHR11472:SF41">
    <property type="entry name" value="ATP-DEPENDENT DNA HELICASE DDX11-RELATED"/>
    <property type="match status" value="1"/>
</dbReference>
<dbReference type="GO" id="GO:0016818">
    <property type="term" value="F:hydrolase activity, acting on acid anhydrides, in phosphorus-containing anhydrides"/>
    <property type="evidence" value="ECO:0007669"/>
    <property type="project" value="InterPro"/>
</dbReference>
<dbReference type="PROSITE" id="PS51193">
    <property type="entry name" value="HELICASE_ATP_BIND_2"/>
    <property type="match status" value="1"/>
</dbReference>
<keyword evidence="7" id="KW-0067">ATP-binding</keyword>
<evidence type="ECO:0000313" key="13">
    <source>
        <dbReference type="EMBL" id="GBG69495.1"/>
    </source>
</evidence>
<dbReference type="CDD" id="cd18788">
    <property type="entry name" value="SF2_C_XPD"/>
    <property type="match status" value="1"/>
</dbReference>
<accession>A0A388KHF9</accession>
<comment type="cofactor">
    <cofactor evidence="1">
        <name>[4Fe-4S] cluster</name>
        <dbReference type="ChEBI" id="CHEBI:49883"/>
    </cofactor>
</comment>
<gene>
    <name evidence="13" type="ORF">CBR_g4188</name>
</gene>
<dbReference type="PANTHER" id="PTHR11472">
    <property type="entry name" value="DNA REPAIR DEAD HELICASE RAD3/XP-D SUBFAMILY MEMBER"/>
    <property type="match status" value="1"/>
</dbReference>
<organism evidence="13 14">
    <name type="scientific">Chara braunii</name>
    <name type="common">Braun's stonewort</name>
    <dbReference type="NCBI Taxonomy" id="69332"/>
    <lineage>
        <taxon>Eukaryota</taxon>
        <taxon>Viridiplantae</taxon>
        <taxon>Streptophyta</taxon>
        <taxon>Charophyceae</taxon>
        <taxon>Charales</taxon>
        <taxon>Characeae</taxon>
        <taxon>Chara</taxon>
    </lineage>
</organism>
<keyword evidence="3" id="KW-0479">Metal-binding</keyword>
<dbReference type="STRING" id="69332.A0A388KHF9"/>
<comment type="caution">
    <text evidence="13">The sequence shown here is derived from an EMBL/GenBank/DDBJ whole genome shotgun (WGS) entry which is preliminary data.</text>
</comment>
<keyword evidence="5" id="KW-0378">Hydrolase</keyword>
<feature type="compositionally biased region" description="Acidic residues" evidence="11">
    <location>
        <begin position="241"/>
        <end position="257"/>
    </location>
</feature>
<dbReference type="InterPro" id="IPR014013">
    <property type="entry name" value="Helic_SF1/SF2_ATP-bd_DinG/Rad3"/>
</dbReference>
<keyword evidence="6" id="KW-0347">Helicase</keyword>
<dbReference type="OMA" id="QTHQFRD"/>
<dbReference type="GO" id="GO:0051536">
    <property type="term" value="F:iron-sulfur cluster binding"/>
    <property type="evidence" value="ECO:0007669"/>
    <property type="project" value="UniProtKB-KW"/>
</dbReference>
<evidence type="ECO:0000256" key="7">
    <source>
        <dbReference type="ARBA" id="ARBA00022840"/>
    </source>
</evidence>
<sequence length="956" mass="105031">MVEDGEGQIGNCDRSDFPAFPFKPYGIQLDFMRAVYSTLARGGIGIFESPTGTGKTLSLICSSLQWLCDQHESTLSLSATSDRDAARGISSAGGVVDAATPSIDEEPDWMRDFGEKQEEKKKKEMEMQREKKWRSRSKVGTDGHLKKGISHLIENDESSERRMRELSSEIAAIDAMFRDEGSTRGGVEDDSEFLVEEWDSDNDEGQFAGGKKGEPKMRRKRARGRDWNALIDGRERGGFDSGDEDDEDGDEVDDGENGCDSEPLKIFFCSRTHSQLSQFIGEIKKTTFGDSGMRIISLGSRKTLCVNDAVLKLGSAAAINERCLELQKSSKNKKVDSSGGMRGPQKGKVKSSGSCPFLKKPSLQRQFAKLVEDSPPLDIEDLVRSGRRIGTCPYYGARHLLPRADLVILPYQSLLHKSTRESLGVKLKDSVVIFDEAHNLVDTVAAIHSYQVSGLQVVAVHSQLTSYLDRFKDRLAAGNRRHIQTLLVLTKAFIQRLGLPANAEECLAQCWSGVQEIGDEQGNVGSGKSAQMMPLNDFLFSLEIDNLNLFKLERYLRESNVVHKVISDARAVVLAGGTLQPINALKEQLFPQVPSDQMHVFSCGHIVPQESVLTLALAKGPTGKSFNFTFQSRSSPEQITELGRLMVNLCSIVPQGIVCFFPSFAYETTVYNHWMRSGILSSIEGKKVIFREPRKTSAIDKVLDEYRRVIQGGGDTAATAHAPPSQYTDEGNAVPSFLGTAKAARQSGAVMLCVVGGKLSEGINFSDGMGRCVVMVGLPYPSPSDPELVERMRYLDEGPECSDAVGNPLFWPKSDDDMLTKAAVDKLIAPSPGADNRLPKVKLAHALGRGTPGPDGQEGRKKNGGTSRAGPGREYYENLCMKAVNQSIGRAIRHANDYAAIILVDERYTNPSGPVMKLPGWIKERLRNVTGSFGEAIRMLHTFFRHNKLKHSTSSV</sequence>
<dbReference type="GO" id="GO:0034085">
    <property type="term" value="P:establishment of sister chromatid cohesion"/>
    <property type="evidence" value="ECO:0007669"/>
    <property type="project" value="TreeGrafter"/>
</dbReference>
<protein>
    <recommendedName>
        <fullName evidence="12">Helicase ATP-binding domain-containing protein</fullName>
    </recommendedName>
</protein>
<dbReference type="GO" id="GO:0005524">
    <property type="term" value="F:ATP binding"/>
    <property type="evidence" value="ECO:0007669"/>
    <property type="project" value="UniProtKB-KW"/>
</dbReference>
<evidence type="ECO:0000256" key="11">
    <source>
        <dbReference type="SAM" id="MobiDB-lite"/>
    </source>
</evidence>
<reference evidence="13 14" key="1">
    <citation type="journal article" date="2018" name="Cell">
        <title>The Chara Genome: Secondary Complexity and Implications for Plant Terrestrialization.</title>
        <authorList>
            <person name="Nishiyama T."/>
            <person name="Sakayama H."/>
            <person name="Vries J.D."/>
            <person name="Buschmann H."/>
            <person name="Saint-Marcoux D."/>
            <person name="Ullrich K.K."/>
            <person name="Haas F.B."/>
            <person name="Vanderstraeten L."/>
            <person name="Becker D."/>
            <person name="Lang D."/>
            <person name="Vosolsobe S."/>
            <person name="Rombauts S."/>
            <person name="Wilhelmsson P.K.I."/>
            <person name="Janitza P."/>
            <person name="Kern R."/>
            <person name="Heyl A."/>
            <person name="Rumpler F."/>
            <person name="Villalobos L.I.A.C."/>
            <person name="Clay J.M."/>
            <person name="Skokan R."/>
            <person name="Toyoda A."/>
            <person name="Suzuki Y."/>
            <person name="Kagoshima H."/>
            <person name="Schijlen E."/>
            <person name="Tajeshwar N."/>
            <person name="Catarino B."/>
            <person name="Hetherington A.J."/>
            <person name="Saltykova A."/>
            <person name="Bonnot C."/>
            <person name="Breuninger H."/>
            <person name="Symeonidi A."/>
            <person name="Radhakrishnan G.V."/>
            <person name="Van Nieuwerburgh F."/>
            <person name="Deforce D."/>
            <person name="Chang C."/>
            <person name="Karol K.G."/>
            <person name="Hedrich R."/>
            <person name="Ulvskov P."/>
            <person name="Glockner G."/>
            <person name="Delwiche C.F."/>
            <person name="Petrasek J."/>
            <person name="Van de Peer Y."/>
            <person name="Friml J."/>
            <person name="Beilby M."/>
            <person name="Dolan L."/>
            <person name="Kohara Y."/>
            <person name="Sugano S."/>
            <person name="Fujiyama A."/>
            <person name="Delaux P.-M."/>
            <person name="Quint M."/>
            <person name="TheiBen G."/>
            <person name="Hagemann M."/>
            <person name="Harholt J."/>
            <person name="Dunand C."/>
            <person name="Zachgo S."/>
            <person name="Langdale J."/>
            <person name="Maumus F."/>
            <person name="Straeten D.V.D."/>
            <person name="Gould S.B."/>
            <person name="Rensing S.A."/>
        </authorList>
    </citation>
    <scope>NUCLEOTIDE SEQUENCE [LARGE SCALE GENOMIC DNA]</scope>
    <source>
        <strain evidence="13 14">S276</strain>
    </source>
</reference>
<keyword evidence="14" id="KW-1185">Reference proteome</keyword>
<dbReference type="InterPro" id="IPR006554">
    <property type="entry name" value="Helicase-like_DEXD_c2"/>
</dbReference>
<evidence type="ECO:0000256" key="1">
    <source>
        <dbReference type="ARBA" id="ARBA00001966"/>
    </source>
</evidence>
<dbReference type="GO" id="GO:0006139">
    <property type="term" value="P:nucleobase-containing compound metabolic process"/>
    <property type="evidence" value="ECO:0007669"/>
    <property type="project" value="InterPro"/>
</dbReference>
<dbReference type="Gene3D" id="3.40.50.300">
    <property type="entry name" value="P-loop containing nucleotide triphosphate hydrolases"/>
    <property type="match status" value="3"/>
</dbReference>
<evidence type="ECO:0000256" key="3">
    <source>
        <dbReference type="ARBA" id="ARBA00022723"/>
    </source>
</evidence>
<evidence type="ECO:0000256" key="2">
    <source>
        <dbReference type="ARBA" id="ARBA00008435"/>
    </source>
</evidence>
<keyword evidence="8" id="KW-0408">Iron</keyword>
<feature type="region of interest" description="Disordered" evidence="11">
    <location>
        <begin position="333"/>
        <end position="353"/>
    </location>
</feature>
<dbReference type="GO" id="GO:0003677">
    <property type="term" value="F:DNA binding"/>
    <property type="evidence" value="ECO:0007669"/>
    <property type="project" value="InterPro"/>
</dbReference>
<dbReference type="SUPFAM" id="SSF52540">
    <property type="entry name" value="P-loop containing nucleoside triphosphate hydrolases"/>
    <property type="match status" value="1"/>
</dbReference>
<dbReference type="GO" id="GO:0005634">
    <property type="term" value="C:nucleus"/>
    <property type="evidence" value="ECO:0007669"/>
    <property type="project" value="TreeGrafter"/>
</dbReference>
<feature type="region of interest" description="Disordered" evidence="11">
    <location>
        <begin position="197"/>
        <end position="257"/>
    </location>
</feature>
<feature type="region of interest" description="Disordered" evidence="11">
    <location>
        <begin position="846"/>
        <end position="872"/>
    </location>
</feature>
<dbReference type="GO" id="GO:0046872">
    <property type="term" value="F:metal ion binding"/>
    <property type="evidence" value="ECO:0007669"/>
    <property type="project" value="UniProtKB-KW"/>
</dbReference>
<evidence type="ECO:0000256" key="9">
    <source>
        <dbReference type="ARBA" id="ARBA00023014"/>
    </source>
</evidence>
<dbReference type="InterPro" id="IPR006555">
    <property type="entry name" value="ATP-dep_Helicase_C"/>
</dbReference>
<feature type="compositionally biased region" description="Basic and acidic residues" evidence="11">
    <location>
        <begin position="117"/>
        <end position="130"/>
    </location>
</feature>
<keyword evidence="4" id="KW-0547">Nucleotide-binding</keyword>
<evidence type="ECO:0000256" key="4">
    <source>
        <dbReference type="ARBA" id="ARBA00022741"/>
    </source>
</evidence>
<dbReference type="AlphaFoldDB" id="A0A388KHF9"/>
<evidence type="ECO:0000256" key="5">
    <source>
        <dbReference type="ARBA" id="ARBA00022801"/>
    </source>
</evidence>
<dbReference type="Proteomes" id="UP000265515">
    <property type="component" value="Unassembled WGS sequence"/>
</dbReference>
<dbReference type="SMART" id="SM00491">
    <property type="entry name" value="HELICc2"/>
    <property type="match status" value="1"/>
</dbReference>
<evidence type="ECO:0000256" key="8">
    <source>
        <dbReference type="ARBA" id="ARBA00023004"/>
    </source>
</evidence>
<dbReference type="GO" id="GO:0003678">
    <property type="term" value="F:DNA helicase activity"/>
    <property type="evidence" value="ECO:0007669"/>
    <property type="project" value="InterPro"/>
</dbReference>
<dbReference type="InterPro" id="IPR010614">
    <property type="entry name" value="RAD3-like_helicase_DEAD"/>
</dbReference>
<evidence type="ECO:0000259" key="12">
    <source>
        <dbReference type="PROSITE" id="PS51193"/>
    </source>
</evidence>
<feature type="domain" description="Helicase ATP-binding" evidence="12">
    <location>
        <begin position="14"/>
        <end position="499"/>
    </location>
</feature>
<dbReference type="InterPro" id="IPR027417">
    <property type="entry name" value="P-loop_NTPase"/>
</dbReference>
<keyword evidence="9" id="KW-0411">Iron-sulfur</keyword>
<proteinExistence type="inferred from homology"/>
<evidence type="ECO:0000313" key="14">
    <source>
        <dbReference type="Proteomes" id="UP000265515"/>
    </source>
</evidence>
<dbReference type="OrthoDB" id="2019721at2759"/>
<evidence type="ECO:0000256" key="10">
    <source>
        <dbReference type="ARBA" id="ARBA00023235"/>
    </source>
</evidence>
<keyword evidence="10" id="KW-0413">Isomerase</keyword>
<dbReference type="SMART" id="SM00488">
    <property type="entry name" value="DEXDc2"/>
    <property type="match status" value="1"/>
</dbReference>
<dbReference type="Pfam" id="PF13307">
    <property type="entry name" value="Helicase_C_2"/>
    <property type="match status" value="2"/>
</dbReference>
<feature type="region of interest" description="Disordered" evidence="11">
    <location>
        <begin position="117"/>
        <end position="140"/>
    </location>
</feature>
<dbReference type="EMBL" id="BFEA01000115">
    <property type="protein sequence ID" value="GBG69495.1"/>
    <property type="molecule type" value="Genomic_DNA"/>
</dbReference>
<evidence type="ECO:0000256" key="6">
    <source>
        <dbReference type="ARBA" id="ARBA00022806"/>
    </source>
</evidence>
<name>A0A388KHF9_CHABU</name>
<dbReference type="InterPro" id="IPR045028">
    <property type="entry name" value="DinG/Rad3-like"/>
</dbReference>
<comment type="similarity">
    <text evidence="2">Belongs to the DEAD box helicase family. DEAH subfamily. DDX11/CHL1 sub-subfamily.</text>
</comment>
<dbReference type="Pfam" id="PF06733">
    <property type="entry name" value="DEAD_2"/>
    <property type="match status" value="1"/>
</dbReference>
<dbReference type="Gramene" id="GBG69495">
    <property type="protein sequence ID" value="GBG69495"/>
    <property type="gene ID" value="CBR_g4188"/>
</dbReference>